<proteinExistence type="predicted"/>
<dbReference type="Proteomes" id="UP000076335">
    <property type="component" value="Unassembled WGS sequence"/>
</dbReference>
<evidence type="ECO:0008006" key="3">
    <source>
        <dbReference type="Google" id="ProtNLM"/>
    </source>
</evidence>
<gene>
    <name evidence="1" type="ORF">AUP42_17905</name>
</gene>
<evidence type="ECO:0000313" key="1">
    <source>
        <dbReference type="EMBL" id="KZB65830.1"/>
    </source>
</evidence>
<organism evidence="1 2">
    <name type="scientific">Thalassospira lucentensis</name>
    <dbReference type="NCBI Taxonomy" id="168935"/>
    <lineage>
        <taxon>Bacteria</taxon>
        <taxon>Pseudomonadati</taxon>
        <taxon>Pseudomonadota</taxon>
        <taxon>Alphaproteobacteria</taxon>
        <taxon>Rhodospirillales</taxon>
        <taxon>Thalassospiraceae</taxon>
        <taxon>Thalassospira</taxon>
    </lineage>
</organism>
<dbReference type="AlphaFoldDB" id="A0A154L7J5"/>
<name>A0A154L7J5_9PROT</name>
<dbReference type="OrthoDB" id="7364303at2"/>
<sequence length="96" mass="10563">MSNLDELIRAAKASFIEIDAAYQSADINEKLVMAETRNKAADQLITLQAKRLIQNASVITDADIAEMKNLKDRIDDAAQIQTALLQFVGLLVKFVG</sequence>
<comment type="caution">
    <text evidence="1">The sequence shown here is derived from an EMBL/GenBank/DDBJ whole genome shotgun (WGS) entry which is preliminary data.</text>
</comment>
<dbReference type="EMBL" id="LPVY01000008">
    <property type="protein sequence ID" value="KZB65830.1"/>
    <property type="molecule type" value="Genomic_DNA"/>
</dbReference>
<protein>
    <recommendedName>
        <fullName evidence="3">DUF4404 domain-containing protein</fullName>
    </recommendedName>
</protein>
<reference evidence="1 2" key="1">
    <citation type="submission" date="2015-12" db="EMBL/GenBank/DDBJ databases">
        <title>Genome sequence of Thalassospira lucentensis MCCC 1A02072.</title>
        <authorList>
            <person name="Lu L."/>
            <person name="Lai Q."/>
            <person name="Shao Z."/>
            <person name="Qian P."/>
        </authorList>
    </citation>
    <scope>NUCLEOTIDE SEQUENCE [LARGE SCALE GENOMIC DNA]</scope>
    <source>
        <strain evidence="1 2">MCCC 1A02072</strain>
    </source>
</reference>
<dbReference type="RefSeq" id="WP_062951349.1">
    <property type="nucleotide sequence ID" value="NZ_LPVY01000008.1"/>
</dbReference>
<evidence type="ECO:0000313" key="2">
    <source>
        <dbReference type="Proteomes" id="UP000076335"/>
    </source>
</evidence>
<accession>A0A154L7J5</accession>